<dbReference type="Proteomes" id="UP000018837">
    <property type="component" value="Unassembled WGS sequence"/>
</dbReference>
<reference evidence="7 8" key="1">
    <citation type="submission" date="2013-11" db="EMBL/GenBank/DDBJ databases">
        <title>Single cell genomics of uncultured Tannerella BU063 (oral taxon 286).</title>
        <authorList>
            <person name="Beall C.J."/>
            <person name="Campbell A.G."/>
            <person name="Griffen A.L."/>
            <person name="Podar M."/>
            <person name="Leys E.J."/>
        </authorList>
    </citation>
    <scope>NUCLEOTIDE SEQUENCE [LARGE SCALE GENOMIC DNA]</scope>
    <source>
        <strain evidence="7">Cell 2</strain>
    </source>
</reference>
<proteinExistence type="predicted"/>
<dbReference type="PATRIC" id="fig|1411148.3.peg.572"/>
<dbReference type="GO" id="GO:0019867">
    <property type="term" value="C:outer membrane"/>
    <property type="evidence" value="ECO:0007669"/>
    <property type="project" value="InterPro"/>
</dbReference>
<sequence>MPRITPVLLALLVLASCSTTRYVGEGEYLLDRVRVEADYSPIPTSELKSYLHQHPNQKIFGLLKWPLYVYDWSSDRGRWSDRLLRRMGEAPVIMDTSLIALSRDELRRYMVNKGFVQAAVDYAIDTSRSRRATVRYRIRSGAPYLIASYRLEPGDDRMDSLLRTEPTPIRVRQRFDRDELEQERQRITSLMRRNGYFAFHRDYIYFSADSSIPERVDLVMRIRPVRIATDSLPIEHPHRLYRIDSVRILVDSRTHLTDSSTLFRTATDTVRIRDVEIRYAAGQHLLRPGVLYRRCFLLPGHLFNERDAERTYSSLAGLGALRHVSLRYEETTDNPSDTVRLQTTIITAAAPPQGFGLELEGTNSGGDLGFASAVSYRHRNLLRGSELLSTRVRGAYEALSGGDRRSGWGNYWEFETEASIHFPTFLLPFASYAFRRRMRATTEFKISYDQQRRPEYRRAIISGGWNYNWQTGASNHPARHTLKLIDVDYIYMLHVDTAFRSRLPELTAKYNYSDMFIVSSGYTYSLNSYDPMRRNRSAHSLRAAIELAGNALYGLSHLLGASRGADGSYKLFGTTYSQFVKADIDYARSVVLDARNSVAFHIGGGLGVPYGNSREIPFVRRYYAGGANNNRGWSVRTLGPGSMADEESTSFINQVGDIRLDANIEYRTRLFWKFELAAYIDAGNIWTIRRYGYQPDGDFRLSRFYREIALSYGLGLRLDFDYFLIRFDTGLKAYDPGQRGARRWAISRPNLTNNFAWHFAIGYPF</sequence>
<evidence type="ECO:0000259" key="6">
    <source>
        <dbReference type="Pfam" id="PF01103"/>
    </source>
</evidence>
<dbReference type="PROSITE" id="PS51257">
    <property type="entry name" value="PROKAR_LIPOPROTEIN"/>
    <property type="match status" value="1"/>
</dbReference>
<keyword evidence="5" id="KW-0998">Cell outer membrane</keyword>
<evidence type="ECO:0000256" key="2">
    <source>
        <dbReference type="ARBA" id="ARBA00022692"/>
    </source>
</evidence>
<dbReference type="Pfam" id="PF01103">
    <property type="entry name" value="Omp85"/>
    <property type="match status" value="1"/>
</dbReference>
<evidence type="ECO:0000256" key="3">
    <source>
        <dbReference type="ARBA" id="ARBA00022729"/>
    </source>
</evidence>
<dbReference type="EMBL" id="AYUF01000350">
    <property type="protein sequence ID" value="ETK02452.1"/>
    <property type="molecule type" value="Genomic_DNA"/>
</dbReference>
<dbReference type="PANTHER" id="PTHR12815:SF47">
    <property type="entry name" value="TRANSLOCATION AND ASSEMBLY MODULE SUBUNIT TAMA"/>
    <property type="match status" value="1"/>
</dbReference>
<dbReference type="Gene3D" id="2.40.160.50">
    <property type="entry name" value="membrane protein fhac: a member of the omp85/tpsb transporter family"/>
    <property type="match status" value="1"/>
</dbReference>
<evidence type="ECO:0000256" key="4">
    <source>
        <dbReference type="ARBA" id="ARBA00023136"/>
    </source>
</evidence>
<feature type="domain" description="Bacterial surface antigen (D15)" evidence="6">
    <location>
        <begin position="573"/>
        <end position="763"/>
    </location>
</feature>
<dbReference type="InterPro" id="IPR039910">
    <property type="entry name" value="D15-like"/>
</dbReference>
<organism evidence="7 8">
    <name type="scientific">Tannerella sp. oral taxon BU063 isolate Cell 2</name>
    <dbReference type="NCBI Taxonomy" id="1411148"/>
    <lineage>
        <taxon>Bacteria</taxon>
        <taxon>Pseudomonadati</taxon>
        <taxon>Bacteroidota</taxon>
        <taxon>Bacteroidia</taxon>
        <taxon>Bacteroidales</taxon>
        <taxon>Tannerellaceae</taxon>
        <taxon>Tannerella</taxon>
    </lineage>
</organism>
<evidence type="ECO:0000256" key="1">
    <source>
        <dbReference type="ARBA" id="ARBA00004370"/>
    </source>
</evidence>
<accession>W2C7F4</accession>
<keyword evidence="3" id="KW-0732">Signal</keyword>
<dbReference type="PANTHER" id="PTHR12815">
    <property type="entry name" value="SORTING AND ASSEMBLY MACHINERY SAMM50 PROTEIN FAMILY MEMBER"/>
    <property type="match status" value="1"/>
</dbReference>
<comment type="subcellular location">
    <subcellularLocation>
        <location evidence="1">Membrane</location>
    </subcellularLocation>
</comment>
<keyword evidence="2" id="KW-0812">Transmembrane</keyword>
<dbReference type="InterPro" id="IPR000184">
    <property type="entry name" value="Bac_surfAg_D15"/>
</dbReference>
<evidence type="ECO:0000313" key="8">
    <source>
        <dbReference type="Proteomes" id="UP000018837"/>
    </source>
</evidence>
<keyword evidence="4" id="KW-0472">Membrane</keyword>
<evidence type="ECO:0000256" key="5">
    <source>
        <dbReference type="ARBA" id="ARBA00023237"/>
    </source>
</evidence>
<evidence type="ECO:0000313" key="7">
    <source>
        <dbReference type="EMBL" id="ETK02452.1"/>
    </source>
</evidence>
<dbReference type="AlphaFoldDB" id="W2C7F4"/>
<gene>
    <name evidence="7" type="ORF">N425_04180</name>
</gene>
<protein>
    <submittedName>
        <fullName evidence="7">Membrane protein</fullName>
    </submittedName>
</protein>
<name>W2C7F4_9BACT</name>
<comment type="caution">
    <text evidence="7">The sequence shown here is derived from an EMBL/GenBank/DDBJ whole genome shotgun (WGS) entry which is preliminary data.</text>
</comment>